<dbReference type="KEGG" id="ete:ETEE_0594"/>
<keyword evidence="1" id="KW-0812">Transmembrane</keyword>
<reference evidence="2 3" key="1">
    <citation type="journal article" date="2012" name="PLoS ONE">
        <title>Edwardsiella comparative phylogenomics reveal the new intra/inter-species taxonomic relationships, virulence evolution and niche adaptation mechanisms.</title>
        <authorList>
            <person name="Yang M."/>
            <person name="Lv Y."/>
            <person name="Xiao J."/>
            <person name="Wu H."/>
            <person name="Zheng H."/>
            <person name="Liu Q."/>
            <person name="Zhang Y."/>
            <person name="Wang Q."/>
        </authorList>
    </citation>
    <scope>NUCLEOTIDE SEQUENCE [LARGE SCALE GENOMIC DNA]</scope>
    <source>
        <strain evidence="3">080813</strain>
    </source>
</reference>
<dbReference type="RefSeq" id="WP_034165730.1">
    <property type="nucleotide sequence ID" value="NZ_CP006664.1"/>
</dbReference>
<feature type="transmembrane region" description="Helical" evidence="1">
    <location>
        <begin position="52"/>
        <end position="73"/>
    </location>
</feature>
<accession>A0A076LJT7</accession>
<dbReference type="EMBL" id="CP006664">
    <property type="protein sequence ID" value="AIJ07067.1"/>
    <property type="molecule type" value="Genomic_DNA"/>
</dbReference>
<sequence>MLTAIYSGFRGSMRWALMPAYRGHGDYTLLFTVVFFFGMSLVRSMAWGEMDSWYHVFINIPLLMISYALAWMVERAIKE</sequence>
<evidence type="ECO:0000313" key="2">
    <source>
        <dbReference type="EMBL" id="AIJ07067.1"/>
    </source>
</evidence>
<evidence type="ECO:0000256" key="1">
    <source>
        <dbReference type="SAM" id="Phobius"/>
    </source>
</evidence>
<evidence type="ECO:0000313" key="3">
    <source>
        <dbReference type="Proteomes" id="UP000028681"/>
    </source>
</evidence>
<dbReference type="Proteomes" id="UP000028681">
    <property type="component" value="Chromosome"/>
</dbReference>
<name>A0A076LJT7_9GAMM</name>
<gene>
    <name evidence="2" type="ORF">ETEE_0594</name>
</gene>
<feature type="transmembrane region" description="Helical" evidence="1">
    <location>
        <begin position="27"/>
        <end position="46"/>
    </location>
</feature>
<organism evidence="2 3">
    <name type="scientific">Edwardsiella anguillarum ET080813</name>
    <dbReference type="NCBI Taxonomy" id="667120"/>
    <lineage>
        <taxon>Bacteria</taxon>
        <taxon>Pseudomonadati</taxon>
        <taxon>Pseudomonadota</taxon>
        <taxon>Gammaproteobacteria</taxon>
        <taxon>Enterobacterales</taxon>
        <taxon>Hafniaceae</taxon>
        <taxon>Edwardsiella</taxon>
    </lineage>
</organism>
<keyword evidence="1" id="KW-0472">Membrane</keyword>
<keyword evidence="1" id="KW-1133">Transmembrane helix</keyword>
<dbReference type="HOGENOM" id="CLU_196621_0_0_6"/>
<dbReference type="AlphaFoldDB" id="A0A076LJT7"/>
<protein>
    <submittedName>
        <fullName evidence="2">Uncharacterized protein</fullName>
    </submittedName>
</protein>
<proteinExistence type="predicted"/>
<dbReference type="GeneID" id="33938338"/>